<dbReference type="SUPFAM" id="SSF47040">
    <property type="entry name" value="Kix domain of CBP (creb binding protein)"/>
    <property type="match status" value="1"/>
</dbReference>
<keyword evidence="4" id="KW-1185">Reference proteome</keyword>
<accession>A0AB40D0E5</accession>
<evidence type="ECO:0000256" key="2">
    <source>
        <dbReference type="ARBA" id="ARBA00023242"/>
    </source>
</evidence>
<evidence type="ECO:0000313" key="4">
    <source>
        <dbReference type="Proteomes" id="UP001515500"/>
    </source>
</evidence>
<reference evidence="5" key="1">
    <citation type="submission" date="2025-08" db="UniProtKB">
        <authorList>
            <consortium name="RefSeq"/>
        </authorList>
    </citation>
    <scope>IDENTIFICATION</scope>
</reference>
<evidence type="ECO:0000313" key="5">
    <source>
        <dbReference type="RefSeq" id="XP_039144275.1"/>
    </source>
</evidence>
<sequence length="131" mass="15672">MLKNSIRPQNWEFVENRDLFRSRLKMPSSSALRTRTTTIVRVPARNPRPEDRPENGRFNLRPEVRQRIVNKIVETLRRHFPIPYSEIFYFASRFEQKIYTSAMSRQDYLRKISLKMLSVETRIRNDSAANA</sequence>
<comment type="subcellular location">
    <subcellularLocation>
        <location evidence="1">Nucleus</location>
    </subcellularLocation>
</comment>
<dbReference type="GeneID" id="120281650"/>
<dbReference type="GO" id="GO:0031490">
    <property type="term" value="F:chromatin DNA binding"/>
    <property type="evidence" value="ECO:0007669"/>
    <property type="project" value="InterPro"/>
</dbReference>
<dbReference type="Proteomes" id="UP001515500">
    <property type="component" value="Chromosome 18"/>
</dbReference>
<dbReference type="Pfam" id="PF16987">
    <property type="entry name" value="KIX_2"/>
    <property type="match status" value="1"/>
</dbReference>
<gene>
    <name evidence="5" type="primary">LOC120281650</name>
</gene>
<proteinExistence type="predicted"/>
<dbReference type="Gene3D" id="1.10.246.20">
    <property type="entry name" value="Coactivator CBP, KIX domain"/>
    <property type="match status" value="1"/>
</dbReference>
<dbReference type="RefSeq" id="XP_039144275.1">
    <property type="nucleotide sequence ID" value="XM_039288341.1"/>
</dbReference>
<dbReference type="InterPro" id="IPR036546">
    <property type="entry name" value="MED15_KIX"/>
</dbReference>
<protein>
    <submittedName>
        <fullName evidence="5">Mediator of RNA polymerase II transcription subunit 15a-like</fullName>
    </submittedName>
</protein>
<dbReference type="GO" id="GO:0003713">
    <property type="term" value="F:transcription coactivator activity"/>
    <property type="evidence" value="ECO:0007669"/>
    <property type="project" value="InterPro"/>
</dbReference>
<feature type="domain" description="Mediator complex subunit 15 KIX" evidence="3">
    <location>
        <begin position="57"/>
        <end position="129"/>
    </location>
</feature>
<dbReference type="InterPro" id="IPR036529">
    <property type="entry name" value="KIX_dom_sf"/>
</dbReference>
<dbReference type="PANTHER" id="PTHR33137">
    <property type="entry name" value="MEDIATOR OF RNA POLYMERASE II TRANSCRIPTION SUBUNIT 15A-RELATED"/>
    <property type="match status" value="1"/>
</dbReference>
<name>A0AB40D0E5_DIOCR</name>
<evidence type="ECO:0000256" key="1">
    <source>
        <dbReference type="ARBA" id="ARBA00004123"/>
    </source>
</evidence>
<dbReference type="GO" id="GO:0005634">
    <property type="term" value="C:nucleus"/>
    <property type="evidence" value="ECO:0007669"/>
    <property type="project" value="UniProtKB-SubCell"/>
</dbReference>
<evidence type="ECO:0000259" key="3">
    <source>
        <dbReference type="Pfam" id="PF16987"/>
    </source>
</evidence>
<dbReference type="PANTHER" id="PTHR33137:SF4">
    <property type="entry name" value="MEDIATOR OF RNA POLYMERASE II TRANSCRIPTION SUBUNIT 15A-RELATED"/>
    <property type="match status" value="1"/>
</dbReference>
<organism evidence="4 5">
    <name type="scientific">Dioscorea cayennensis subsp. rotundata</name>
    <name type="common">White Guinea yam</name>
    <name type="synonym">Dioscorea rotundata</name>
    <dbReference type="NCBI Taxonomy" id="55577"/>
    <lineage>
        <taxon>Eukaryota</taxon>
        <taxon>Viridiplantae</taxon>
        <taxon>Streptophyta</taxon>
        <taxon>Embryophyta</taxon>
        <taxon>Tracheophyta</taxon>
        <taxon>Spermatophyta</taxon>
        <taxon>Magnoliopsida</taxon>
        <taxon>Liliopsida</taxon>
        <taxon>Dioscoreales</taxon>
        <taxon>Dioscoreaceae</taxon>
        <taxon>Dioscorea</taxon>
    </lineage>
</organism>
<dbReference type="InterPro" id="IPR044661">
    <property type="entry name" value="MED15a/b/c-like"/>
</dbReference>
<keyword evidence="2" id="KW-0539">Nucleus</keyword>
<dbReference type="AlphaFoldDB" id="A0AB40D0E5"/>